<evidence type="ECO:0000313" key="3">
    <source>
        <dbReference type="Proteomes" id="UP000019763"/>
    </source>
</evidence>
<keyword evidence="3" id="KW-1185">Reference proteome</keyword>
<comment type="caution">
    <text evidence="2">The sequence shown here is derived from an EMBL/GenBank/DDBJ whole genome shotgun (WGS) entry which is preliminary data.</text>
</comment>
<dbReference type="Proteomes" id="UP000019763">
    <property type="component" value="Unassembled WGS sequence"/>
</dbReference>
<gene>
    <name evidence="2" type="ORF">GNI_015630</name>
</gene>
<dbReference type="GeneID" id="22910835"/>
<accession>A0A023BCM0</accession>
<feature type="compositionally biased region" description="Low complexity" evidence="1">
    <location>
        <begin position="50"/>
        <end position="77"/>
    </location>
</feature>
<evidence type="ECO:0000313" key="2">
    <source>
        <dbReference type="EMBL" id="EZG83025.1"/>
    </source>
</evidence>
<sequence length="77" mass="7820">VSSTRCASDTQRYFSLKACAVTSGGHGRRTCRSPSITDAPAADAQGALLSNPQSVSSVSHSDSASTASAAWSRQSAC</sequence>
<organism evidence="2 3">
    <name type="scientific">Gregarina niphandrodes</name>
    <name type="common">Septate eugregarine</name>
    <dbReference type="NCBI Taxonomy" id="110365"/>
    <lineage>
        <taxon>Eukaryota</taxon>
        <taxon>Sar</taxon>
        <taxon>Alveolata</taxon>
        <taxon>Apicomplexa</taxon>
        <taxon>Conoidasida</taxon>
        <taxon>Gregarinasina</taxon>
        <taxon>Eugregarinorida</taxon>
        <taxon>Gregarinidae</taxon>
        <taxon>Gregarina</taxon>
    </lineage>
</organism>
<dbReference type="EMBL" id="AFNH02000114">
    <property type="protein sequence ID" value="EZG83025.1"/>
    <property type="molecule type" value="Genomic_DNA"/>
</dbReference>
<name>A0A023BCM0_GRENI</name>
<feature type="region of interest" description="Disordered" evidence="1">
    <location>
        <begin position="23"/>
        <end position="77"/>
    </location>
</feature>
<dbReference type="RefSeq" id="XP_011128971.1">
    <property type="nucleotide sequence ID" value="XM_011130669.1"/>
</dbReference>
<evidence type="ECO:0000256" key="1">
    <source>
        <dbReference type="SAM" id="MobiDB-lite"/>
    </source>
</evidence>
<proteinExistence type="predicted"/>
<feature type="non-terminal residue" evidence="2">
    <location>
        <position position="77"/>
    </location>
</feature>
<feature type="non-terminal residue" evidence="2">
    <location>
        <position position="1"/>
    </location>
</feature>
<protein>
    <submittedName>
        <fullName evidence="2">Uncharacterized protein</fullName>
    </submittedName>
</protein>
<dbReference type="VEuPathDB" id="CryptoDB:GNI_015630"/>
<reference evidence="2" key="1">
    <citation type="submission" date="2013-12" db="EMBL/GenBank/DDBJ databases">
        <authorList>
            <person name="Omoto C.K."/>
            <person name="Sibley D."/>
            <person name="Venepally P."/>
            <person name="Hadjithomas M."/>
            <person name="Karamycheva S."/>
            <person name="Brunk B."/>
            <person name="Roos D."/>
            <person name="Caler E."/>
            <person name="Lorenzi H."/>
        </authorList>
    </citation>
    <scope>NUCLEOTIDE SEQUENCE</scope>
</reference>
<dbReference type="AlphaFoldDB" id="A0A023BCM0"/>